<dbReference type="Proteomes" id="UP000244336">
    <property type="component" value="Chromosome 7"/>
</dbReference>
<sequence>MASRPPLRLLLHRIPHLRWAPRRRPAVHHRAPQQPAPLRRRLLLLLAALAAPQHRSPRSSSHAAIAPLRGHPRRLRALPCRSLRPLRSLRRHPPPHHRRARRLLGPRGRPCCLLRPRRLPPRGARALLQGLRARGRAHVPGRLPARRRRAAGAPRTASRRCGGAPRAGDRAAV</sequence>
<dbReference type="AlphaFoldDB" id="A0A2T7CRN8"/>
<proteinExistence type="predicted"/>
<organism evidence="2 3">
    <name type="scientific">Panicum hallii var. hallii</name>
    <dbReference type="NCBI Taxonomy" id="1504633"/>
    <lineage>
        <taxon>Eukaryota</taxon>
        <taxon>Viridiplantae</taxon>
        <taxon>Streptophyta</taxon>
        <taxon>Embryophyta</taxon>
        <taxon>Tracheophyta</taxon>
        <taxon>Spermatophyta</taxon>
        <taxon>Magnoliopsida</taxon>
        <taxon>Liliopsida</taxon>
        <taxon>Poales</taxon>
        <taxon>Poaceae</taxon>
        <taxon>PACMAD clade</taxon>
        <taxon>Panicoideae</taxon>
        <taxon>Panicodae</taxon>
        <taxon>Paniceae</taxon>
        <taxon>Panicinae</taxon>
        <taxon>Panicum</taxon>
        <taxon>Panicum sect. Panicum</taxon>
    </lineage>
</organism>
<reference evidence="2 3" key="1">
    <citation type="submission" date="2018-04" db="EMBL/GenBank/DDBJ databases">
        <title>WGS assembly of Panicum hallii var. hallii HAL2.</title>
        <authorList>
            <person name="Lovell J."/>
            <person name="Jenkins J."/>
            <person name="Lowry D."/>
            <person name="Mamidi S."/>
            <person name="Sreedasyam A."/>
            <person name="Weng X."/>
            <person name="Barry K."/>
            <person name="Bonette J."/>
            <person name="Campitelli B."/>
            <person name="Daum C."/>
            <person name="Gordon S."/>
            <person name="Gould B."/>
            <person name="Lipzen A."/>
            <person name="MacQueen A."/>
            <person name="Palacio-Mejia J."/>
            <person name="Plott C."/>
            <person name="Shakirov E."/>
            <person name="Shu S."/>
            <person name="Yoshinaga Y."/>
            <person name="Zane M."/>
            <person name="Rokhsar D."/>
            <person name="Grimwood J."/>
            <person name="Schmutz J."/>
            <person name="Juenger T."/>
        </authorList>
    </citation>
    <scope>NUCLEOTIDE SEQUENCE [LARGE SCALE GENOMIC DNA]</scope>
    <source>
        <strain evidence="3">cv. HAL2</strain>
    </source>
</reference>
<evidence type="ECO:0000256" key="1">
    <source>
        <dbReference type="SAM" id="MobiDB-lite"/>
    </source>
</evidence>
<feature type="region of interest" description="Disordered" evidence="1">
    <location>
        <begin position="142"/>
        <end position="173"/>
    </location>
</feature>
<dbReference type="Gramene" id="PUZ45996">
    <property type="protein sequence ID" value="PUZ45996"/>
    <property type="gene ID" value="GQ55_7G011200"/>
</dbReference>
<evidence type="ECO:0000313" key="3">
    <source>
        <dbReference type="Proteomes" id="UP000244336"/>
    </source>
</evidence>
<keyword evidence="3" id="KW-1185">Reference proteome</keyword>
<feature type="compositionally biased region" description="Low complexity" evidence="1">
    <location>
        <begin position="151"/>
        <end position="160"/>
    </location>
</feature>
<gene>
    <name evidence="2" type="ORF">GQ55_7G011200</name>
</gene>
<protein>
    <submittedName>
        <fullName evidence="2">Uncharacterized protein</fullName>
    </submittedName>
</protein>
<name>A0A2T7CRN8_9POAL</name>
<dbReference type="EMBL" id="CM009755">
    <property type="protein sequence ID" value="PUZ45996.1"/>
    <property type="molecule type" value="Genomic_DNA"/>
</dbReference>
<accession>A0A2T7CRN8</accession>
<evidence type="ECO:0000313" key="2">
    <source>
        <dbReference type="EMBL" id="PUZ45996.1"/>
    </source>
</evidence>